<dbReference type="AlphaFoldDB" id="A0A059CJM9"/>
<dbReference type="EMBL" id="KK198756">
    <property type="protein sequence ID" value="KCW78376.1"/>
    <property type="molecule type" value="Genomic_DNA"/>
</dbReference>
<reference evidence="1" key="1">
    <citation type="submission" date="2013-07" db="EMBL/GenBank/DDBJ databases">
        <title>The genome of Eucalyptus grandis.</title>
        <authorList>
            <person name="Schmutz J."/>
            <person name="Hayes R."/>
            <person name="Myburg A."/>
            <person name="Tuskan G."/>
            <person name="Grattapaglia D."/>
            <person name="Rokhsar D.S."/>
        </authorList>
    </citation>
    <scope>NUCLEOTIDE SEQUENCE</scope>
    <source>
        <tissue evidence="1">Leaf extractions</tissue>
    </source>
</reference>
<dbReference type="Gramene" id="KCW78376">
    <property type="protein sequence ID" value="KCW78376"/>
    <property type="gene ID" value="EUGRSUZ_D02547"/>
</dbReference>
<accession>A0A059CJM9</accession>
<gene>
    <name evidence="1" type="ORF">EUGRSUZ_D02547</name>
</gene>
<protein>
    <submittedName>
        <fullName evidence="1">Uncharacterized protein</fullName>
    </submittedName>
</protein>
<evidence type="ECO:0000313" key="1">
    <source>
        <dbReference type="EMBL" id="KCW78376.1"/>
    </source>
</evidence>
<proteinExistence type="predicted"/>
<sequence length="67" mass="7834">MRQTTECRKMDRLNLQRVHSIAQHMGRCNTSNVQVIASPSYLMLTRCHAFHLLVQPHLAHMNMEMCL</sequence>
<dbReference type="InParanoid" id="A0A059CJM9"/>
<organism evidence="1">
    <name type="scientific">Eucalyptus grandis</name>
    <name type="common">Flooded gum</name>
    <dbReference type="NCBI Taxonomy" id="71139"/>
    <lineage>
        <taxon>Eukaryota</taxon>
        <taxon>Viridiplantae</taxon>
        <taxon>Streptophyta</taxon>
        <taxon>Embryophyta</taxon>
        <taxon>Tracheophyta</taxon>
        <taxon>Spermatophyta</taxon>
        <taxon>Magnoliopsida</taxon>
        <taxon>eudicotyledons</taxon>
        <taxon>Gunneridae</taxon>
        <taxon>Pentapetalae</taxon>
        <taxon>rosids</taxon>
        <taxon>malvids</taxon>
        <taxon>Myrtales</taxon>
        <taxon>Myrtaceae</taxon>
        <taxon>Myrtoideae</taxon>
        <taxon>Eucalypteae</taxon>
        <taxon>Eucalyptus</taxon>
    </lineage>
</organism>
<name>A0A059CJM9_EUCGR</name>